<name>A0ACC0ZXL8_9ROSI</name>
<protein>
    <submittedName>
        <fullName evidence="1">Uncharacterized protein</fullName>
    </submittedName>
</protein>
<sequence length="71" mass="7812">MEPTNESSIPEIVVDVPPQDMNQREARPSSSEPSTSHIVPPGQLSLSLSLSCKGWPDSGKMWSCSDWILEE</sequence>
<reference evidence="2" key="1">
    <citation type="journal article" date="2023" name="G3 (Bethesda)">
        <title>Genome assembly and association tests identify interacting loci associated with vigor, precocity, and sex in interspecific pistachio rootstocks.</title>
        <authorList>
            <person name="Palmer W."/>
            <person name="Jacygrad E."/>
            <person name="Sagayaradj S."/>
            <person name="Cavanaugh K."/>
            <person name="Han R."/>
            <person name="Bertier L."/>
            <person name="Beede B."/>
            <person name="Kafkas S."/>
            <person name="Golino D."/>
            <person name="Preece J."/>
            <person name="Michelmore R."/>
        </authorList>
    </citation>
    <scope>NUCLEOTIDE SEQUENCE [LARGE SCALE GENOMIC DNA]</scope>
</reference>
<organism evidence="1 2">
    <name type="scientific">Pistacia atlantica</name>
    <dbReference type="NCBI Taxonomy" id="434234"/>
    <lineage>
        <taxon>Eukaryota</taxon>
        <taxon>Viridiplantae</taxon>
        <taxon>Streptophyta</taxon>
        <taxon>Embryophyta</taxon>
        <taxon>Tracheophyta</taxon>
        <taxon>Spermatophyta</taxon>
        <taxon>Magnoliopsida</taxon>
        <taxon>eudicotyledons</taxon>
        <taxon>Gunneridae</taxon>
        <taxon>Pentapetalae</taxon>
        <taxon>rosids</taxon>
        <taxon>malvids</taxon>
        <taxon>Sapindales</taxon>
        <taxon>Anacardiaceae</taxon>
        <taxon>Pistacia</taxon>
    </lineage>
</organism>
<accession>A0ACC0ZXL8</accession>
<dbReference type="EMBL" id="CM047909">
    <property type="protein sequence ID" value="KAJ0079984.1"/>
    <property type="molecule type" value="Genomic_DNA"/>
</dbReference>
<dbReference type="Proteomes" id="UP001164250">
    <property type="component" value="Chromosome 13"/>
</dbReference>
<evidence type="ECO:0000313" key="2">
    <source>
        <dbReference type="Proteomes" id="UP001164250"/>
    </source>
</evidence>
<gene>
    <name evidence="1" type="ORF">Patl1_24155</name>
</gene>
<comment type="caution">
    <text evidence="1">The sequence shown here is derived from an EMBL/GenBank/DDBJ whole genome shotgun (WGS) entry which is preliminary data.</text>
</comment>
<proteinExistence type="predicted"/>
<keyword evidence="2" id="KW-1185">Reference proteome</keyword>
<evidence type="ECO:0000313" key="1">
    <source>
        <dbReference type="EMBL" id="KAJ0079984.1"/>
    </source>
</evidence>